<evidence type="ECO:0008006" key="4">
    <source>
        <dbReference type="Google" id="ProtNLM"/>
    </source>
</evidence>
<dbReference type="GO" id="GO:0008270">
    <property type="term" value="F:zinc ion binding"/>
    <property type="evidence" value="ECO:0007669"/>
    <property type="project" value="InterPro"/>
</dbReference>
<dbReference type="OrthoDB" id="6627761at2759"/>
<organism evidence="2 3">
    <name type="scientific">Aphis craccivora</name>
    <name type="common">Cowpea aphid</name>
    <dbReference type="NCBI Taxonomy" id="307492"/>
    <lineage>
        <taxon>Eukaryota</taxon>
        <taxon>Metazoa</taxon>
        <taxon>Ecdysozoa</taxon>
        <taxon>Arthropoda</taxon>
        <taxon>Hexapoda</taxon>
        <taxon>Insecta</taxon>
        <taxon>Pterygota</taxon>
        <taxon>Neoptera</taxon>
        <taxon>Paraneoptera</taxon>
        <taxon>Hemiptera</taxon>
        <taxon>Sternorrhyncha</taxon>
        <taxon>Aphidomorpha</taxon>
        <taxon>Aphidoidea</taxon>
        <taxon>Aphididae</taxon>
        <taxon>Aphidini</taxon>
        <taxon>Aphis</taxon>
        <taxon>Aphis</taxon>
    </lineage>
</organism>
<feature type="compositionally biased region" description="Basic residues" evidence="1">
    <location>
        <begin position="109"/>
        <end position="120"/>
    </location>
</feature>
<feature type="region of interest" description="Disordered" evidence="1">
    <location>
        <begin position="45"/>
        <end position="65"/>
    </location>
</feature>
<dbReference type="AlphaFoldDB" id="A0A6G0Y2Y8"/>
<protein>
    <recommendedName>
        <fullName evidence="4">CCHC-type domain-containing protein</fullName>
    </recommendedName>
</protein>
<proteinExistence type="predicted"/>
<dbReference type="SUPFAM" id="SSF57756">
    <property type="entry name" value="Retrovirus zinc finger-like domains"/>
    <property type="match status" value="1"/>
</dbReference>
<keyword evidence="3" id="KW-1185">Reference proteome</keyword>
<comment type="caution">
    <text evidence="2">The sequence shown here is derived from an EMBL/GenBank/DDBJ whole genome shotgun (WGS) entry which is preliminary data.</text>
</comment>
<evidence type="ECO:0000313" key="3">
    <source>
        <dbReference type="Proteomes" id="UP000478052"/>
    </source>
</evidence>
<accession>A0A6G0Y2Y8</accession>
<feature type="compositionally biased region" description="Polar residues" evidence="1">
    <location>
        <begin position="98"/>
        <end position="107"/>
    </location>
</feature>
<reference evidence="2 3" key="1">
    <citation type="submission" date="2019-08" db="EMBL/GenBank/DDBJ databases">
        <title>Whole genome of Aphis craccivora.</title>
        <authorList>
            <person name="Voronova N.V."/>
            <person name="Shulinski R.S."/>
            <person name="Bandarenka Y.V."/>
            <person name="Zhorov D.G."/>
            <person name="Warner D."/>
        </authorList>
    </citation>
    <scope>NUCLEOTIDE SEQUENCE [LARGE SCALE GENOMIC DNA]</scope>
    <source>
        <strain evidence="2">180601</strain>
        <tissue evidence="2">Whole Body</tissue>
    </source>
</reference>
<dbReference type="Gene3D" id="4.10.60.10">
    <property type="entry name" value="Zinc finger, CCHC-type"/>
    <property type="match status" value="1"/>
</dbReference>
<gene>
    <name evidence="2" type="ORF">FWK35_00018869</name>
</gene>
<evidence type="ECO:0000256" key="1">
    <source>
        <dbReference type="SAM" id="MobiDB-lite"/>
    </source>
</evidence>
<dbReference type="GO" id="GO:0003676">
    <property type="term" value="F:nucleic acid binding"/>
    <property type="evidence" value="ECO:0007669"/>
    <property type="project" value="InterPro"/>
</dbReference>
<name>A0A6G0Y2Y8_APHCR</name>
<sequence>MGHKEELERTRQAEAIDIVAGKVEKLHTNKSSLHSAFFEVEKAGARTMTEQKPADPQPERSAKVHDKQEAILKACEALAVSLAKQQEDINAIKHTHHISSPSYSSKAVNRPKPKNKKSNKKPAEANKKIKKPLPDSISVKPENGETSSAILKTIKEKLDISFIGSEVSSIKESRSGGILIRLRREDKNRDELIEALKTNLGSRAVIRDLVSLDDVDIQDLDKVTTATEVECSIRSTLGLAADDLTIKLKNIRPAYAGTQRATVRLRSADAITLAKKGRIRIGWINARLRLKETATRCFRCLGYGHTTHTCRGLDRAKACSLCTSESHRASSCNSPPKCAACLDMKEPTDHFPGSGKCIAYRLALSKTQTPNIEQREPDRVLDIPIHQQNAYVLTDKPEQETDRSRIR</sequence>
<evidence type="ECO:0000313" key="2">
    <source>
        <dbReference type="EMBL" id="KAF0748135.1"/>
    </source>
</evidence>
<feature type="region of interest" description="Disordered" evidence="1">
    <location>
        <begin position="95"/>
        <end position="144"/>
    </location>
</feature>
<dbReference type="Proteomes" id="UP000478052">
    <property type="component" value="Unassembled WGS sequence"/>
</dbReference>
<dbReference type="InterPro" id="IPR036875">
    <property type="entry name" value="Znf_CCHC_sf"/>
</dbReference>
<dbReference type="EMBL" id="VUJU01006595">
    <property type="protein sequence ID" value="KAF0748135.1"/>
    <property type="molecule type" value="Genomic_DNA"/>
</dbReference>